<name>A0A0L9V194_PHAAN</name>
<proteinExistence type="predicted"/>
<organism evidence="1 2">
    <name type="scientific">Phaseolus angularis</name>
    <name type="common">Azuki bean</name>
    <name type="synonym">Vigna angularis</name>
    <dbReference type="NCBI Taxonomy" id="3914"/>
    <lineage>
        <taxon>Eukaryota</taxon>
        <taxon>Viridiplantae</taxon>
        <taxon>Streptophyta</taxon>
        <taxon>Embryophyta</taxon>
        <taxon>Tracheophyta</taxon>
        <taxon>Spermatophyta</taxon>
        <taxon>Magnoliopsida</taxon>
        <taxon>eudicotyledons</taxon>
        <taxon>Gunneridae</taxon>
        <taxon>Pentapetalae</taxon>
        <taxon>rosids</taxon>
        <taxon>fabids</taxon>
        <taxon>Fabales</taxon>
        <taxon>Fabaceae</taxon>
        <taxon>Papilionoideae</taxon>
        <taxon>50 kb inversion clade</taxon>
        <taxon>NPAAA clade</taxon>
        <taxon>indigoferoid/millettioid clade</taxon>
        <taxon>Phaseoleae</taxon>
        <taxon>Vigna</taxon>
    </lineage>
</organism>
<reference evidence="2" key="1">
    <citation type="journal article" date="2015" name="Proc. Natl. Acad. Sci. U.S.A.">
        <title>Genome sequencing of adzuki bean (Vigna angularis) provides insight into high starch and low fat accumulation and domestication.</title>
        <authorList>
            <person name="Yang K."/>
            <person name="Tian Z."/>
            <person name="Chen C."/>
            <person name="Luo L."/>
            <person name="Zhao B."/>
            <person name="Wang Z."/>
            <person name="Yu L."/>
            <person name="Li Y."/>
            <person name="Sun Y."/>
            <person name="Li W."/>
            <person name="Chen Y."/>
            <person name="Li Y."/>
            <person name="Zhang Y."/>
            <person name="Ai D."/>
            <person name="Zhao J."/>
            <person name="Shang C."/>
            <person name="Ma Y."/>
            <person name="Wu B."/>
            <person name="Wang M."/>
            <person name="Gao L."/>
            <person name="Sun D."/>
            <person name="Zhang P."/>
            <person name="Guo F."/>
            <person name="Wang W."/>
            <person name="Li Y."/>
            <person name="Wang J."/>
            <person name="Varshney R.K."/>
            <person name="Wang J."/>
            <person name="Ling H.Q."/>
            <person name="Wan P."/>
        </authorList>
    </citation>
    <scope>NUCLEOTIDE SEQUENCE</scope>
    <source>
        <strain evidence="2">cv. Jingnong 6</strain>
    </source>
</reference>
<accession>A0A0L9V194</accession>
<gene>
    <name evidence="1" type="ORF">LR48_Vigan07g232600</name>
</gene>
<dbReference type="Gramene" id="KOM48622">
    <property type="protein sequence ID" value="KOM48622"/>
    <property type="gene ID" value="LR48_Vigan07g232600"/>
</dbReference>
<sequence length="107" mass="12431">MGLCGYDVVGVAVKCVHPMEAMVALGLRRRPQRMEVCSYNYCSRQTKTQVEKGRKERRKLYVMEKRMEVCAVEDMWWSWLQHKTMDEAIAWPQMGSMNLQNAAAALE</sequence>
<dbReference type="AlphaFoldDB" id="A0A0L9V194"/>
<evidence type="ECO:0000313" key="2">
    <source>
        <dbReference type="Proteomes" id="UP000053144"/>
    </source>
</evidence>
<protein>
    <submittedName>
        <fullName evidence="1">Uncharacterized protein</fullName>
    </submittedName>
</protein>
<dbReference type="Proteomes" id="UP000053144">
    <property type="component" value="Chromosome 7"/>
</dbReference>
<dbReference type="EMBL" id="CM003377">
    <property type="protein sequence ID" value="KOM48622.1"/>
    <property type="molecule type" value="Genomic_DNA"/>
</dbReference>
<evidence type="ECO:0000313" key="1">
    <source>
        <dbReference type="EMBL" id="KOM48622.1"/>
    </source>
</evidence>